<dbReference type="InterPro" id="IPR001507">
    <property type="entry name" value="ZP_dom"/>
</dbReference>
<evidence type="ECO:0000256" key="12">
    <source>
        <dbReference type="ARBA" id="ARBA00022737"/>
    </source>
</evidence>
<keyword evidence="15" id="KW-1015">Disulfide bond</keyword>
<keyword evidence="13" id="KW-0391">Immunity</keyword>
<dbReference type="SMART" id="SM00241">
    <property type="entry name" value="ZP"/>
    <property type="match status" value="1"/>
</dbReference>
<dbReference type="Pfam" id="PF07645">
    <property type="entry name" value="EGF_CA"/>
    <property type="match status" value="3"/>
</dbReference>
<dbReference type="InterPro" id="IPR001881">
    <property type="entry name" value="EGF-like_Ca-bd_dom"/>
</dbReference>
<dbReference type="Gene3D" id="2.60.40.4100">
    <property type="entry name" value="Zona pellucida, ZP-C domain"/>
    <property type="match status" value="1"/>
</dbReference>
<dbReference type="Pfam" id="PF23283">
    <property type="entry name" value="D8C_UMOD"/>
    <property type="match status" value="1"/>
</dbReference>
<evidence type="ECO:0000256" key="20">
    <source>
        <dbReference type="ARBA" id="ARBA00046503"/>
    </source>
</evidence>
<dbReference type="GO" id="GO:0005509">
    <property type="term" value="F:calcium ion binding"/>
    <property type="evidence" value="ECO:0007669"/>
    <property type="project" value="InterPro"/>
</dbReference>
<dbReference type="PROSITE" id="PS01187">
    <property type="entry name" value="EGF_CA"/>
    <property type="match status" value="1"/>
</dbReference>
<dbReference type="PANTHER" id="PTHR14002">
    <property type="entry name" value="ENDOGLIN/TGF-BETA RECEPTOR TYPE III"/>
    <property type="match status" value="1"/>
</dbReference>
<evidence type="ECO:0000256" key="4">
    <source>
        <dbReference type="ARBA" id="ARBA00004613"/>
    </source>
</evidence>
<keyword evidence="11" id="KW-0732">Signal</keyword>
<dbReference type="Ensembl" id="ENSLLET00000050750.1">
    <property type="protein sequence ID" value="ENSLLEP00000048843.1"/>
    <property type="gene ID" value="ENSLLEG00000030748.1"/>
</dbReference>
<feature type="domain" description="EGF-like" evidence="22">
    <location>
        <begin position="69"/>
        <end position="111"/>
    </location>
</feature>
<dbReference type="InterPro" id="IPR055355">
    <property type="entry name" value="ZP-C"/>
</dbReference>
<dbReference type="PANTHER" id="PTHR14002:SF48">
    <property type="entry name" value="UROMODULIN"/>
    <property type="match status" value="1"/>
</dbReference>
<comment type="function">
    <text evidence="19">Functions in biogenesis and organization of the apical membrane of epithelial cells of the thick ascending limb of Henle's loop (TALH), where it promotes formation of complex filamentous gel-like structure that may play a role in the water barrier permeability. May serve as a receptor for binding and endocytosis of cytokines (IL-1, IL-2) and TNF. Facilitates neutrophil migration across renal epithelia.</text>
</comment>
<accession>A0A8C5R7W7</accession>
<dbReference type="InterPro" id="IPR018097">
    <property type="entry name" value="EGF_Ca-bd_CS"/>
</dbReference>
<keyword evidence="7" id="KW-0964">Secreted</keyword>
<evidence type="ECO:0000256" key="17">
    <source>
        <dbReference type="ARBA" id="ARBA00023273"/>
    </source>
</evidence>
<keyword evidence="9" id="KW-0399">Innate immunity</keyword>
<dbReference type="SUPFAM" id="SSF57196">
    <property type="entry name" value="EGF/Laminin"/>
    <property type="match status" value="2"/>
</dbReference>
<proteinExistence type="predicted"/>
<protein>
    <recommendedName>
        <fullName evidence="5">Uromodulin</fullName>
    </recommendedName>
</protein>
<evidence type="ECO:0000313" key="24">
    <source>
        <dbReference type="Ensembl" id="ENSLLEP00000048843.1"/>
    </source>
</evidence>
<evidence type="ECO:0000256" key="11">
    <source>
        <dbReference type="ARBA" id="ARBA00022729"/>
    </source>
</evidence>
<keyword evidence="17" id="KW-0966">Cell projection</keyword>
<dbReference type="CDD" id="cd00054">
    <property type="entry name" value="EGF_CA"/>
    <property type="match status" value="3"/>
</dbReference>
<sequence length="611" mass="70106">CTCKEGFRRDGTTCSDIDECYYYYNYDYYYYYYYYYNNNCYYGTCVNTIGSFNCSCYSGYVSTDDGCEDVNECASADLNSCHPLAICTNEFGSYTCSCPYGYFGDGYNNCEINECQRGNPCGSGMDCIKSYGSYSCFDPCSSHALLADSWRSTSNHREDEYYWYYYYYYYDYYLSGWYQFNVHRTQKMPEYCVPSFSCGAIVPFWLNGKHPTIEEGIVNRTVCGTWRDNCCAVSTTISLKACPGKFYVYKLNRTPYPYYYQGYCFDSNSTCGDTECAGDEKCVNEYGRFQCRCKNLSDDSYLSPVLECGLNQIKLSFSKCFLERLGYNTSSIYLNDRSCSGVIERGTQSDIVIITQPTQDRCGVNDTYLTYENTVYLSSTIAGVIERPENGINIRCYYERNMIISLITAINPYVGNATVTISGFAKIDVSMGLFQDASYNTTYDSSEVWLSTTSIIYVGAIIKKQNNSPFVLVLQNCYATPTANSLSSFRYNIIENSCPNRKDPTIQVLENGNSTSGRFSLQLFRFIGGYSQVYLHCQIRLCDTQQESCNPVSNNLYILWLQRHLMDIYFKYLKMWGLFNFLLTVLSNQINLILHIYFTYCYLCALSGSLH</sequence>
<dbReference type="OrthoDB" id="9987373at2759"/>
<dbReference type="SMART" id="SM00179">
    <property type="entry name" value="EGF_CA"/>
    <property type="match status" value="2"/>
</dbReference>
<dbReference type="GeneTree" id="ENSGT00940000156742"/>
<keyword evidence="6" id="KW-1003">Cell membrane</keyword>
<keyword evidence="8 21" id="KW-0245">EGF-like domain</keyword>
<dbReference type="InterPro" id="IPR042235">
    <property type="entry name" value="ZP-C_dom"/>
</dbReference>
<keyword evidence="12" id="KW-0677">Repeat</keyword>
<keyword evidence="14" id="KW-0472">Membrane</keyword>
<evidence type="ECO:0000256" key="6">
    <source>
        <dbReference type="ARBA" id="ARBA00022475"/>
    </source>
</evidence>
<dbReference type="InterPro" id="IPR017977">
    <property type="entry name" value="ZP_dom_CS"/>
</dbReference>
<evidence type="ECO:0000313" key="25">
    <source>
        <dbReference type="Proteomes" id="UP000694569"/>
    </source>
</evidence>
<keyword evidence="18" id="KW-0449">Lipoprotein</keyword>
<dbReference type="Pfam" id="PF00100">
    <property type="entry name" value="Zona_pellucida"/>
    <property type="match status" value="1"/>
</dbReference>
<dbReference type="GO" id="GO:0016324">
    <property type="term" value="C:apical plasma membrane"/>
    <property type="evidence" value="ECO:0007669"/>
    <property type="project" value="UniProtKB-SubCell"/>
</dbReference>
<keyword evidence="16" id="KW-0325">Glycoprotein</keyword>
<comment type="caution">
    <text evidence="21">Lacks conserved residue(s) required for the propagation of feature annotation.</text>
</comment>
<dbReference type="GO" id="GO:0005576">
    <property type="term" value="C:extracellular region"/>
    <property type="evidence" value="ECO:0007669"/>
    <property type="project" value="UniProtKB-SubCell"/>
</dbReference>
<dbReference type="PROSITE" id="PS51034">
    <property type="entry name" value="ZP_2"/>
    <property type="match status" value="1"/>
</dbReference>
<dbReference type="GO" id="GO:0016323">
    <property type="term" value="C:basolateral plasma membrane"/>
    <property type="evidence" value="ECO:0007669"/>
    <property type="project" value="UniProtKB-SubCell"/>
</dbReference>
<reference evidence="24" key="2">
    <citation type="submission" date="2025-09" db="UniProtKB">
        <authorList>
            <consortium name="Ensembl"/>
        </authorList>
    </citation>
    <scope>IDENTIFICATION</scope>
</reference>
<dbReference type="PROSITE" id="PS00682">
    <property type="entry name" value="ZP_1"/>
    <property type="match status" value="1"/>
</dbReference>
<dbReference type="InterPro" id="IPR048290">
    <property type="entry name" value="ZP_chr"/>
</dbReference>
<evidence type="ECO:0000256" key="1">
    <source>
        <dbReference type="ARBA" id="ARBA00004303"/>
    </source>
</evidence>
<keyword evidence="25" id="KW-1185">Reference proteome</keyword>
<evidence type="ECO:0000256" key="21">
    <source>
        <dbReference type="PROSITE-ProRule" id="PRU00076"/>
    </source>
</evidence>
<dbReference type="FunFam" id="2.60.40.4100:FF:000001">
    <property type="entry name" value="alpha-tectorin isoform X1"/>
    <property type="match status" value="1"/>
</dbReference>
<dbReference type="PROSITE" id="PS50026">
    <property type="entry name" value="EGF_3"/>
    <property type="match status" value="1"/>
</dbReference>
<evidence type="ECO:0000259" key="22">
    <source>
        <dbReference type="PROSITE" id="PS50026"/>
    </source>
</evidence>
<dbReference type="PROSITE" id="PS00010">
    <property type="entry name" value="ASX_HYDROXYL"/>
    <property type="match status" value="1"/>
</dbReference>
<comment type="subunit">
    <text evidence="20">Homodimer that then polymerizes into long filaments. The filaments can additionally assemble laterally to form a sheet. The filaments consist of a zigzag-shaped backbone with laterally protruding arms which interact with bacterial adhesin fimH. Two fimH molecules can bind to a single UMOD monomer.</text>
</comment>
<evidence type="ECO:0000256" key="14">
    <source>
        <dbReference type="ARBA" id="ARBA00023136"/>
    </source>
</evidence>
<organism evidence="24 25">
    <name type="scientific">Leptobrachium leishanense</name>
    <name type="common">Leishan spiny toad</name>
    <dbReference type="NCBI Taxonomy" id="445787"/>
    <lineage>
        <taxon>Eukaryota</taxon>
        <taxon>Metazoa</taxon>
        <taxon>Chordata</taxon>
        <taxon>Craniata</taxon>
        <taxon>Vertebrata</taxon>
        <taxon>Euteleostomi</taxon>
        <taxon>Amphibia</taxon>
        <taxon>Batrachia</taxon>
        <taxon>Anura</taxon>
        <taxon>Pelobatoidea</taxon>
        <taxon>Megophryidae</taxon>
        <taxon>Leptobrachium</taxon>
    </lineage>
</organism>
<keyword evidence="10" id="KW-0336">GPI-anchor</keyword>
<feature type="domain" description="ZP" evidence="23">
    <location>
        <begin position="307"/>
        <end position="556"/>
    </location>
</feature>
<evidence type="ECO:0000256" key="9">
    <source>
        <dbReference type="ARBA" id="ARBA00022588"/>
    </source>
</evidence>
<dbReference type="GO" id="GO:0045087">
    <property type="term" value="P:innate immune response"/>
    <property type="evidence" value="ECO:0007669"/>
    <property type="project" value="UniProtKB-KW"/>
</dbReference>
<evidence type="ECO:0000256" key="13">
    <source>
        <dbReference type="ARBA" id="ARBA00022859"/>
    </source>
</evidence>
<evidence type="ECO:0000256" key="16">
    <source>
        <dbReference type="ARBA" id="ARBA00023180"/>
    </source>
</evidence>
<comment type="subcellular location">
    <subcellularLocation>
        <location evidence="1">Apical cell membrane</location>
        <topology evidence="1">Lipid-anchor</topology>
        <topology evidence="1">GPI-anchor</topology>
    </subcellularLocation>
    <subcellularLocation>
        <location evidence="3">Basolateral cell membrane</location>
        <topology evidence="3">Lipid-anchor</topology>
        <topology evidence="3">GPI-anchor</topology>
    </subcellularLocation>
    <subcellularLocation>
        <location evidence="2">Cell projection</location>
        <location evidence="2">Cilium membrane</location>
    </subcellularLocation>
    <subcellularLocation>
        <location evidence="4">Secreted</location>
    </subcellularLocation>
</comment>
<evidence type="ECO:0000256" key="18">
    <source>
        <dbReference type="ARBA" id="ARBA00023288"/>
    </source>
</evidence>
<dbReference type="PRINTS" id="PR00023">
    <property type="entry name" value="ZPELLUCIDA"/>
</dbReference>
<name>A0A8C5R7W7_9ANUR</name>
<reference evidence="24" key="1">
    <citation type="submission" date="2025-08" db="UniProtKB">
        <authorList>
            <consortium name="Ensembl"/>
        </authorList>
    </citation>
    <scope>IDENTIFICATION</scope>
</reference>
<evidence type="ECO:0000256" key="8">
    <source>
        <dbReference type="ARBA" id="ARBA00022536"/>
    </source>
</evidence>
<dbReference type="InterPro" id="IPR000742">
    <property type="entry name" value="EGF"/>
</dbReference>
<evidence type="ECO:0000256" key="5">
    <source>
        <dbReference type="ARBA" id="ARBA00015737"/>
    </source>
</evidence>
<dbReference type="InterPro" id="IPR000152">
    <property type="entry name" value="EGF-type_Asp/Asn_hydroxyl_site"/>
</dbReference>
<dbReference type="PROSITE" id="PS01186">
    <property type="entry name" value="EGF_2"/>
    <property type="match status" value="1"/>
</dbReference>
<evidence type="ECO:0000256" key="10">
    <source>
        <dbReference type="ARBA" id="ARBA00022622"/>
    </source>
</evidence>
<evidence type="ECO:0000256" key="7">
    <source>
        <dbReference type="ARBA" id="ARBA00022525"/>
    </source>
</evidence>
<dbReference type="FunFam" id="2.10.25.10:FF:000038">
    <property type="entry name" value="Fibrillin 2"/>
    <property type="match status" value="1"/>
</dbReference>
<dbReference type="AlphaFoldDB" id="A0A8C5R7W7"/>
<dbReference type="SMART" id="SM00181">
    <property type="entry name" value="EGF"/>
    <property type="match status" value="3"/>
</dbReference>
<evidence type="ECO:0000259" key="23">
    <source>
        <dbReference type="PROSITE" id="PS51034"/>
    </source>
</evidence>
<evidence type="ECO:0000256" key="3">
    <source>
        <dbReference type="ARBA" id="ARBA00004539"/>
    </source>
</evidence>
<evidence type="ECO:0000256" key="19">
    <source>
        <dbReference type="ARBA" id="ARBA00045741"/>
    </source>
</evidence>
<dbReference type="GO" id="GO:0098552">
    <property type="term" value="C:side of membrane"/>
    <property type="evidence" value="ECO:0007669"/>
    <property type="project" value="UniProtKB-KW"/>
</dbReference>
<dbReference type="Gene3D" id="2.10.25.10">
    <property type="entry name" value="Laminin"/>
    <property type="match status" value="2"/>
</dbReference>
<dbReference type="InterPro" id="IPR049883">
    <property type="entry name" value="NOTCH1_EGF-like"/>
</dbReference>
<evidence type="ECO:0000256" key="15">
    <source>
        <dbReference type="ARBA" id="ARBA00023157"/>
    </source>
</evidence>
<dbReference type="GO" id="GO:0060170">
    <property type="term" value="C:ciliary membrane"/>
    <property type="evidence" value="ECO:0007669"/>
    <property type="project" value="UniProtKB-SubCell"/>
</dbReference>
<dbReference type="InterPro" id="IPR057774">
    <property type="entry name" value="D8C_UMOD/GP2/OIT3-like"/>
</dbReference>
<dbReference type="Proteomes" id="UP000694569">
    <property type="component" value="Unplaced"/>
</dbReference>
<evidence type="ECO:0000256" key="2">
    <source>
        <dbReference type="ARBA" id="ARBA00004309"/>
    </source>
</evidence>